<dbReference type="Gene3D" id="1.20.1290.30">
    <property type="match status" value="1"/>
</dbReference>
<evidence type="ECO:0000313" key="2">
    <source>
        <dbReference type="Proteomes" id="UP000501849"/>
    </source>
</evidence>
<evidence type="ECO:0000313" key="1">
    <source>
        <dbReference type="EMBL" id="QIV79739.1"/>
    </source>
</evidence>
<dbReference type="RefSeq" id="WP_168140519.1">
    <property type="nucleotide sequence ID" value="NZ_CP038797.1"/>
</dbReference>
<name>A0A6H0RZS7_9MYCO</name>
<proteinExistence type="predicted"/>
<accession>A0A6H0RZS7</accession>
<dbReference type="InterPro" id="IPR037210">
    <property type="entry name" value="YoaC-like_sf"/>
</dbReference>
<dbReference type="AlphaFoldDB" id="A0A6H0RZS7"/>
<gene>
    <name evidence="1" type="ORF">EXE63_01610</name>
</gene>
<keyword evidence="1" id="KW-0614">Plasmid</keyword>
<reference evidence="1 2" key="1">
    <citation type="submission" date="2019-04" db="EMBL/GenBank/DDBJ databases">
        <title>Draft, Whole-Genome Sequence of the Anthracene-degrading Mycobacterium frederiksbergense LB501T, Isolated from a Polycyclic Aromatic Hydrocarbon (PAH)-Contaminated Soil.</title>
        <authorList>
            <person name="Augelletti F."/>
        </authorList>
    </citation>
    <scope>NUCLEOTIDE SEQUENCE [LARGE SCALE GENOMIC DNA]</scope>
    <source>
        <strain evidence="1 2">LB 501T</strain>
        <plasmid evidence="1 2">unnamed1</plasmid>
    </source>
</reference>
<dbReference type="KEGG" id="mfre:EXE63_01610"/>
<sequence>MRRAYVESHEPFTEALRLALRWAGDTATIHAPDTGSIKENRLDQLGVPLTCASPRSKFHGRPQGTVVGTFLNLTEVLEVERASGVDGLVVVQAHGPSRFPGVSHHGPWVTAFGAEHLGGQEIAAIAAAEPALRAAIRGLTGLAVGNQGLLDNRERSEVIHALTFLRSRGFGLDPDALMVEALRNEWGGTGAEDLRKIAIDLNKGKQLRFDKGRLRPERLEEWAAAGN</sequence>
<protein>
    <submittedName>
        <fullName evidence="1">Uncharacterized protein</fullName>
    </submittedName>
</protein>
<dbReference type="EMBL" id="CP038797">
    <property type="protein sequence ID" value="QIV79739.1"/>
    <property type="molecule type" value="Genomic_DNA"/>
</dbReference>
<organism evidence="1 2">
    <name type="scientific">Mycolicibacterium frederiksbergense</name>
    <dbReference type="NCBI Taxonomy" id="117567"/>
    <lineage>
        <taxon>Bacteria</taxon>
        <taxon>Bacillati</taxon>
        <taxon>Actinomycetota</taxon>
        <taxon>Actinomycetes</taxon>
        <taxon>Mycobacteriales</taxon>
        <taxon>Mycobacteriaceae</taxon>
        <taxon>Mycolicibacterium</taxon>
    </lineage>
</organism>
<keyword evidence="2" id="KW-1185">Reference proteome</keyword>
<geneLocation type="plasmid" evidence="1 2">
    <name>unnamed1</name>
</geneLocation>
<dbReference type="Proteomes" id="UP000501849">
    <property type="component" value="Plasmid unnamed1"/>
</dbReference>